<dbReference type="PROSITE" id="PS50042">
    <property type="entry name" value="CNMP_BINDING_3"/>
    <property type="match status" value="1"/>
</dbReference>
<evidence type="ECO:0000259" key="5">
    <source>
        <dbReference type="PROSITE" id="PS51063"/>
    </source>
</evidence>
<dbReference type="Pfam" id="PF13545">
    <property type="entry name" value="HTH_Crp_2"/>
    <property type="match status" value="1"/>
</dbReference>
<feature type="domain" description="Cyclic nucleotide-binding" evidence="4">
    <location>
        <begin position="35"/>
        <end position="105"/>
    </location>
</feature>
<evidence type="ECO:0000256" key="2">
    <source>
        <dbReference type="ARBA" id="ARBA00023125"/>
    </source>
</evidence>
<dbReference type="CDD" id="cd00038">
    <property type="entry name" value="CAP_ED"/>
    <property type="match status" value="1"/>
</dbReference>
<feature type="domain" description="HTH crp-type" evidence="5">
    <location>
        <begin position="169"/>
        <end position="242"/>
    </location>
</feature>
<dbReference type="InterPro" id="IPR012318">
    <property type="entry name" value="HTH_CRP"/>
</dbReference>
<evidence type="ECO:0000313" key="7">
    <source>
        <dbReference type="Proteomes" id="UP001410394"/>
    </source>
</evidence>
<dbReference type="PANTHER" id="PTHR24567:SF75">
    <property type="entry name" value="FUMARATE AND NITRATE REDUCTION REGULATORY PROTEIN"/>
    <property type="match status" value="1"/>
</dbReference>
<dbReference type="InterPro" id="IPR018490">
    <property type="entry name" value="cNMP-bd_dom_sf"/>
</dbReference>
<dbReference type="Gene3D" id="2.60.120.10">
    <property type="entry name" value="Jelly Rolls"/>
    <property type="match status" value="1"/>
</dbReference>
<protein>
    <submittedName>
        <fullName evidence="6">Fumarate/nitrate reduction transcriptional regulator Fnr</fullName>
    </submittedName>
</protein>
<dbReference type="InterPro" id="IPR000595">
    <property type="entry name" value="cNMP-bd_dom"/>
</dbReference>
<sequence length="255" mass="28379">MLATTEIQQQNDACNFAKDTNAVRCTNCNLRELCLPQGMAQDDVLRLNGLVATRRRLKRGESLQRAGDPFRSLYAVRSGSFKTCIATEDGRDQVTGFKMSGDLIGLDGIGTNAHIIDVIALEDSEVCAIPFARLEESSREIAGLQKQFHRIMSREIVGEQGVMVLLGSMRAEERVATFLVSLSRRFRARGYSPTEFHLRMTREEIGSYLGLKLETVSRVMSRFDDMKLIQIKQKHVVILDPQGLKDVAAPATSGL</sequence>
<keyword evidence="3" id="KW-0804">Transcription</keyword>
<gene>
    <name evidence="6" type="primary">fnr</name>
    <name evidence="6" type="ORF">ABDB84_12880</name>
</gene>
<dbReference type="PANTHER" id="PTHR24567">
    <property type="entry name" value="CRP FAMILY TRANSCRIPTIONAL REGULATORY PROTEIN"/>
    <property type="match status" value="1"/>
</dbReference>
<evidence type="ECO:0000256" key="1">
    <source>
        <dbReference type="ARBA" id="ARBA00023015"/>
    </source>
</evidence>
<comment type="caution">
    <text evidence="6">The sequence shown here is derived from an EMBL/GenBank/DDBJ whole genome shotgun (WGS) entry which is preliminary data.</text>
</comment>
<dbReference type="InterPro" id="IPR036388">
    <property type="entry name" value="WH-like_DNA-bd_sf"/>
</dbReference>
<dbReference type="Gene3D" id="1.10.10.10">
    <property type="entry name" value="Winged helix-like DNA-binding domain superfamily/Winged helix DNA-binding domain"/>
    <property type="match status" value="1"/>
</dbReference>
<name>A0ABU9YZY5_9RHOO</name>
<dbReference type="SUPFAM" id="SSF46785">
    <property type="entry name" value="Winged helix' DNA-binding domain"/>
    <property type="match status" value="1"/>
</dbReference>
<evidence type="ECO:0000256" key="3">
    <source>
        <dbReference type="ARBA" id="ARBA00023163"/>
    </source>
</evidence>
<proteinExistence type="predicted"/>
<dbReference type="InterPro" id="IPR050397">
    <property type="entry name" value="Env_Response_Regulators"/>
</dbReference>
<reference evidence="6 7" key="1">
    <citation type="journal article" date="2018" name="Int. J. Syst. Evol. Microbiol.">
        <title>Uliginosibacterium sediminicola sp. nov., isolated from freshwater sediment.</title>
        <authorList>
            <person name="Hwang W.M."/>
            <person name="Kim S.M."/>
            <person name="Kang K."/>
            <person name="Ahn T.Y."/>
        </authorList>
    </citation>
    <scope>NUCLEOTIDE SEQUENCE [LARGE SCALE GENOMIC DNA]</scope>
    <source>
        <strain evidence="6 7">M1-21</strain>
    </source>
</reference>
<dbReference type="NCBIfam" id="NF008365">
    <property type="entry name" value="PRK11161.1"/>
    <property type="match status" value="1"/>
</dbReference>
<dbReference type="Proteomes" id="UP001410394">
    <property type="component" value="Unassembled WGS sequence"/>
</dbReference>
<evidence type="ECO:0000259" key="4">
    <source>
        <dbReference type="PROSITE" id="PS50042"/>
    </source>
</evidence>
<dbReference type="PROSITE" id="PS51063">
    <property type="entry name" value="HTH_CRP_2"/>
    <property type="match status" value="1"/>
</dbReference>
<dbReference type="EMBL" id="JBDIVE010000006">
    <property type="protein sequence ID" value="MEN3069379.1"/>
    <property type="molecule type" value="Genomic_DNA"/>
</dbReference>
<dbReference type="InterPro" id="IPR036390">
    <property type="entry name" value="WH_DNA-bd_sf"/>
</dbReference>
<accession>A0ABU9YZY5</accession>
<dbReference type="Pfam" id="PF00027">
    <property type="entry name" value="cNMP_binding"/>
    <property type="match status" value="1"/>
</dbReference>
<keyword evidence="2" id="KW-0238">DNA-binding</keyword>
<dbReference type="CDD" id="cd00092">
    <property type="entry name" value="HTH_CRP"/>
    <property type="match status" value="1"/>
</dbReference>
<dbReference type="RefSeq" id="WP_345920147.1">
    <property type="nucleotide sequence ID" value="NZ_JBDIVE010000006.1"/>
</dbReference>
<organism evidence="6 7">
    <name type="scientific">Uliginosibacterium sediminicola</name>
    <dbReference type="NCBI Taxonomy" id="2024550"/>
    <lineage>
        <taxon>Bacteria</taxon>
        <taxon>Pseudomonadati</taxon>
        <taxon>Pseudomonadota</taxon>
        <taxon>Betaproteobacteria</taxon>
        <taxon>Rhodocyclales</taxon>
        <taxon>Zoogloeaceae</taxon>
        <taxon>Uliginosibacterium</taxon>
    </lineage>
</organism>
<dbReference type="InterPro" id="IPR014710">
    <property type="entry name" value="RmlC-like_jellyroll"/>
</dbReference>
<dbReference type="SUPFAM" id="SSF51206">
    <property type="entry name" value="cAMP-binding domain-like"/>
    <property type="match status" value="1"/>
</dbReference>
<keyword evidence="1" id="KW-0805">Transcription regulation</keyword>
<dbReference type="PRINTS" id="PR00034">
    <property type="entry name" value="HTHCRP"/>
</dbReference>
<evidence type="ECO:0000313" key="6">
    <source>
        <dbReference type="EMBL" id="MEN3069379.1"/>
    </source>
</evidence>
<dbReference type="SMART" id="SM00100">
    <property type="entry name" value="cNMP"/>
    <property type="match status" value="1"/>
</dbReference>
<keyword evidence="7" id="KW-1185">Reference proteome</keyword>
<dbReference type="SMART" id="SM00419">
    <property type="entry name" value="HTH_CRP"/>
    <property type="match status" value="1"/>
</dbReference>